<dbReference type="InterPro" id="IPR014043">
    <property type="entry name" value="Acyl_transferase_dom"/>
</dbReference>
<dbReference type="InterPro" id="IPR049900">
    <property type="entry name" value="PKS_mFAS_DH"/>
</dbReference>
<dbReference type="InterPro" id="IPR042104">
    <property type="entry name" value="PKS_dehydratase_sf"/>
</dbReference>
<dbReference type="SUPFAM" id="SSF55048">
    <property type="entry name" value="Probable ACP-binding domain of malonyl-CoA ACP transacylase"/>
    <property type="match status" value="1"/>
</dbReference>
<evidence type="ECO:0000256" key="3">
    <source>
        <dbReference type="ARBA" id="ARBA00022679"/>
    </source>
</evidence>
<dbReference type="InterPro" id="IPR014031">
    <property type="entry name" value="Ketoacyl_synth_C"/>
</dbReference>
<feature type="domain" description="Carrier" evidence="8">
    <location>
        <begin position="1766"/>
        <end position="1841"/>
    </location>
</feature>
<feature type="region of interest" description="Disordered" evidence="7">
    <location>
        <begin position="1848"/>
        <end position="1905"/>
    </location>
</feature>
<dbReference type="Pfam" id="PF16073">
    <property type="entry name" value="SAT"/>
    <property type="match status" value="1"/>
</dbReference>
<dbReference type="InterPro" id="IPR006162">
    <property type="entry name" value="Ppantetheine_attach_site"/>
</dbReference>
<evidence type="ECO:0000256" key="6">
    <source>
        <dbReference type="PROSITE-ProRule" id="PRU01363"/>
    </source>
</evidence>
<evidence type="ECO:0000256" key="4">
    <source>
        <dbReference type="ARBA" id="ARBA00023268"/>
    </source>
</evidence>
<dbReference type="InterPro" id="IPR016036">
    <property type="entry name" value="Malonyl_transacylase_ACP-bd"/>
</dbReference>
<dbReference type="PROSITE" id="PS50075">
    <property type="entry name" value="CARRIER"/>
    <property type="match status" value="1"/>
</dbReference>
<dbReference type="Pfam" id="PF08242">
    <property type="entry name" value="Methyltransf_12"/>
    <property type="match status" value="1"/>
</dbReference>
<dbReference type="SMART" id="SM00827">
    <property type="entry name" value="PKS_AT"/>
    <property type="match status" value="1"/>
</dbReference>
<dbReference type="SUPFAM" id="SSF53901">
    <property type="entry name" value="Thiolase-like"/>
    <property type="match status" value="1"/>
</dbReference>
<dbReference type="GO" id="GO:0004312">
    <property type="term" value="F:fatty acid synthase activity"/>
    <property type="evidence" value="ECO:0007669"/>
    <property type="project" value="TreeGrafter"/>
</dbReference>
<dbReference type="InterPro" id="IPR032088">
    <property type="entry name" value="SAT"/>
</dbReference>
<evidence type="ECO:0000256" key="5">
    <source>
        <dbReference type="ARBA" id="ARBA00023315"/>
    </source>
</evidence>
<dbReference type="InterPro" id="IPR018201">
    <property type="entry name" value="Ketoacyl_synth_AS"/>
</dbReference>
<dbReference type="InterPro" id="IPR016035">
    <property type="entry name" value="Acyl_Trfase/lysoPLipase"/>
</dbReference>
<reference evidence="11" key="2">
    <citation type="submission" date="2023-06" db="EMBL/GenBank/DDBJ databases">
        <authorList>
            <consortium name="Lawrence Berkeley National Laboratory"/>
            <person name="Haridas S."/>
            <person name="Hensen N."/>
            <person name="Bonometti L."/>
            <person name="Westerberg I."/>
            <person name="Brannstrom I.O."/>
            <person name="Guillou S."/>
            <person name="Cros-Aarteil S."/>
            <person name="Calhoun S."/>
            <person name="Kuo A."/>
            <person name="Mondo S."/>
            <person name="Pangilinan J."/>
            <person name="Riley R."/>
            <person name="Labutti K."/>
            <person name="Andreopoulos B."/>
            <person name="Lipzen A."/>
            <person name="Chen C."/>
            <person name="Yanf M."/>
            <person name="Daum C."/>
            <person name="Ng V."/>
            <person name="Clum A."/>
            <person name="Steindorff A."/>
            <person name="Ohm R."/>
            <person name="Martin F."/>
            <person name="Silar P."/>
            <person name="Natvig D."/>
            <person name="Lalanne C."/>
            <person name="Gautier V."/>
            <person name="Ament-Velasquez S.L."/>
            <person name="Kruys A."/>
            <person name="Hutchinson M.I."/>
            <person name="Powell A.J."/>
            <person name="Barry K."/>
            <person name="Miller A.N."/>
            <person name="Grigoriev I.V."/>
            <person name="Debuchy R."/>
            <person name="Gladieux P."/>
            <person name="Thoren M.H."/>
            <person name="Johannesson H."/>
        </authorList>
    </citation>
    <scope>NUCLEOTIDE SEQUENCE</scope>
    <source>
        <strain evidence="11">CBS 958.72</strain>
    </source>
</reference>
<dbReference type="GO" id="GO:0044550">
    <property type="term" value="P:secondary metabolite biosynthetic process"/>
    <property type="evidence" value="ECO:0007669"/>
    <property type="project" value="TreeGrafter"/>
</dbReference>
<keyword evidence="12" id="KW-1185">Reference proteome</keyword>
<reference evidence="11" key="1">
    <citation type="journal article" date="2023" name="Mol. Phylogenet. Evol.">
        <title>Genome-scale phylogeny and comparative genomics of the fungal order Sordariales.</title>
        <authorList>
            <person name="Hensen N."/>
            <person name="Bonometti L."/>
            <person name="Westerberg I."/>
            <person name="Brannstrom I.O."/>
            <person name="Guillou S."/>
            <person name="Cros-Aarteil S."/>
            <person name="Calhoun S."/>
            <person name="Haridas S."/>
            <person name="Kuo A."/>
            <person name="Mondo S."/>
            <person name="Pangilinan J."/>
            <person name="Riley R."/>
            <person name="LaButti K."/>
            <person name="Andreopoulos B."/>
            <person name="Lipzen A."/>
            <person name="Chen C."/>
            <person name="Yan M."/>
            <person name="Daum C."/>
            <person name="Ng V."/>
            <person name="Clum A."/>
            <person name="Steindorff A."/>
            <person name="Ohm R.A."/>
            <person name="Martin F."/>
            <person name="Silar P."/>
            <person name="Natvig D.O."/>
            <person name="Lalanne C."/>
            <person name="Gautier V."/>
            <person name="Ament-Velasquez S.L."/>
            <person name="Kruys A."/>
            <person name="Hutchinson M.I."/>
            <person name="Powell A.J."/>
            <person name="Barry K."/>
            <person name="Miller A.N."/>
            <person name="Grigoriev I.V."/>
            <person name="Debuchy R."/>
            <person name="Gladieux P."/>
            <person name="Hiltunen Thoren M."/>
            <person name="Johannesson H."/>
        </authorList>
    </citation>
    <scope>NUCLEOTIDE SEQUENCE</scope>
    <source>
        <strain evidence="11">CBS 958.72</strain>
    </source>
</reference>
<keyword evidence="5" id="KW-0012">Acyltransferase</keyword>
<dbReference type="Gene3D" id="3.40.50.150">
    <property type="entry name" value="Vaccinia Virus protein VP39"/>
    <property type="match status" value="1"/>
</dbReference>
<feature type="domain" description="PKS/mFAS DH" evidence="10">
    <location>
        <begin position="1366"/>
        <end position="1702"/>
    </location>
</feature>
<feature type="active site" description="Proton donor; for dehydratase activity" evidence="6">
    <location>
        <position position="1606"/>
    </location>
</feature>
<dbReference type="SUPFAM" id="SSF53335">
    <property type="entry name" value="S-adenosyl-L-methionine-dependent methyltransferases"/>
    <property type="match status" value="1"/>
</dbReference>
<dbReference type="InterPro" id="IPR036736">
    <property type="entry name" value="ACP-like_sf"/>
</dbReference>
<feature type="active site" description="Proton acceptor; for dehydratase activity" evidence="6">
    <location>
        <position position="1400"/>
    </location>
</feature>
<dbReference type="InterPro" id="IPR009081">
    <property type="entry name" value="PP-bd_ACP"/>
</dbReference>
<keyword evidence="4" id="KW-0511">Multifunctional enzyme</keyword>
<dbReference type="SMART" id="SM00825">
    <property type="entry name" value="PKS_KS"/>
    <property type="match status" value="1"/>
</dbReference>
<dbReference type="Pfam" id="PF00698">
    <property type="entry name" value="Acyl_transf_1"/>
    <property type="match status" value="1"/>
</dbReference>
<evidence type="ECO:0000256" key="1">
    <source>
        <dbReference type="ARBA" id="ARBA00022450"/>
    </source>
</evidence>
<dbReference type="Pfam" id="PF18558">
    <property type="entry name" value="HTH_51"/>
    <property type="match status" value="1"/>
</dbReference>
<keyword evidence="3" id="KW-0808">Transferase</keyword>
<evidence type="ECO:0000259" key="9">
    <source>
        <dbReference type="PROSITE" id="PS52004"/>
    </source>
</evidence>
<comment type="caution">
    <text evidence="11">The sequence shown here is derived from an EMBL/GenBank/DDBJ whole genome shotgun (WGS) entry which is preliminary data.</text>
</comment>
<accession>A0AAE0JSB2</accession>
<feature type="domain" description="Ketosynthase family 3 (KS3)" evidence="9">
    <location>
        <begin position="412"/>
        <end position="859"/>
    </location>
</feature>
<dbReference type="Proteomes" id="UP001287356">
    <property type="component" value="Unassembled WGS sequence"/>
</dbReference>
<evidence type="ECO:0000259" key="10">
    <source>
        <dbReference type="PROSITE" id="PS52019"/>
    </source>
</evidence>
<dbReference type="GO" id="GO:0031177">
    <property type="term" value="F:phosphopantetheine binding"/>
    <property type="evidence" value="ECO:0007669"/>
    <property type="project" value="InterPro"/>
</dbReference>
<dbReference type="Pfam" id="PF00109">
    <property type="entry name" value="ketoacyl-synt"/>
    <property type="match status" value="1"/>
</dbReference>
<dbReference type="Gene3D" id="3.10.129.110">
    <property type="entry name" value="Polyketide synthase dehydratase"/>
    <property type="match status" value="1"/>
</dbReference>
<dbReference type="InterPro" id="IPR050091">
    <property type="entry name" value="PKS_NRPS_Biosynth_Enz"/>
</dbReference>
<dbReference type="SUPFAM" id="SSF47336">
    <property type="entry name" value="ACP-like"/>
    <property type="match status" value="1"/>
</dbReference>
<dbReference type="Pfam" id="PF02801">
    <property type="entry name" value="Ketoacyl-synt_C"/>
    <property type="match status" value="1"/>
</dbReference>
<dbReference type="GO" id="GO:0004315">
    <property type="term" value="F:3-oxoacyl-[acyl-carrier-protein] synthase activity"/>
    <property type="evidence" value="ECO:0007669"/>
    <property type="project" value="InterPro"/>
</dbReference>
<dbReference type="SMART" id="SM00823">
    <property type="entry name" value="PKS_PP"/>
    <property type="match status" value="1"/>
</dbReference>
<keyword evidence="1" id="KW-0596">Phosphopantetheine</keyword>
<dbReference type="Gene3D" id="3.40.47.10">
    <property type="match status" value="1"/>
</dbReference>
<dbReference type="Gene3D" id="3.30.70.3290">
    <property type="match status" value="1"/>
</dbReference>
<dbReference type="InterPro" id="IPR020806">
    <property type="entry name" value="PKS_PP-bd"/>
</dbReference>
<dbReference type="PANTHER" id="PTHR43775">
    <property type="entry name" value="FATTY ACID SYNTHASE"/>
    <property type="match status" value="1"/>
</dbReference>
<dbReference type="PROSITE" id="PS00606">
    <property type="entry name" value="KS3_1"/>
    <property type="match status" value="1"/>
</dbReference>
<dbReference type="SUPFAM" id="SSF52151">
    <property type="entry name" value="FabD/lysophospholipase-like"/>
    <property type="match status" value="1"/>
</dbReference>
<feature type="region of interest" description="C-terminal hotdog fold" evidence="6">
    <location>
        <begin position="1544"/>
        <end position="1702"/>
    </location>
</feature>
<dbReference type="EMBL" id="JAULSN010000013">
    <property type="protein sequence ID" value="KAK3360979.1"/>
    <property type="molecule type" value="Genomic_DNA"/>
</dbReference>
<dbReference type="InterPro" id="IPR016039">
    <property type="entry name" value="Thiolase-like"/>
</dbReference>
<dbReference type="PROSITE" id="PS52004">
    <property type="entry name" value="KS3_2"/>
    <property type="match status" value="1"/>
</dbReference>
<evidence type="ECO:0000259" key="8">
    <source>
        <dbReference type="PROSITE" id="PS50075"/>
    </source>
</evidence>
<protein>
    <submittedName>
        <fullName evidence="11">Polyketide synthase</fullName>
    </submittedName>
</protein>
<dbReference type="CDD" id="cd00833">
    <property type="entry name" value="PKS"/>
    <property type="match status" value="1"/>
</dbReference>
<dbReference type="InterPro" id="IPR013217">
    <property type="entry name" value="Methyltransf_12"/>
</dbReference>
<keyword evidence="2" id="KW-0597">Phosphoprotein</keyword>
<name>A0AAE0JSB2_9PEZI</name>
<evidence type="ECO:0000256" key="7">
    <source>
        <dbReference type="SAM" id="MobiDB-lite"/>
    </source>
</evidence>
<evidence type="ECO:0000313" key="11">
    <source>
        <dbReference type="EMBL" id="KAK3360979.1"/>
    </source>
</evidence>
<feature type="compositionally biased region" description="Low complexity" evidence="7">
    <location>
        <begin position="1855"/>
        <end position="1866"/>
    </location>
</feature>
<dbReference type="GO" id="GO:0006633">
    <property type="term" value="P:fatty acid biosynthetic process"/>
    <property type="evidence" value="ECO:0007669"/>
    <property type="project" value="InterPro"/>
</dbReference>
<dbReference type="Gene3D" id="1.10.1200.10">
    <property type="entry name" value="ACP-like"/>
    <property type="match status" value="1"/>
</dbReference>
<dbReference type="Gene3D" id="3.40.366.10">
    <property type="entry name" value="Malonyl-Coenzyme A Acyl Carrier Protein, domain 2"/>
    <property type="match status" value="2"/>
</dbReference>
<dbReference type="PROSITE" id="PS52019">
    <property type="entry name" value="PKS_MFAS_DH"/>
    <property type="match status" value="1"/>
</dbReference>
<dbReference type="InterPro" id="IPR014030">
    <property type="entry name" value="Ketoacyl_synth_N"/>
</dbReference>
<evidence type="ECO:0000313" key="12">
    <source>
        <dbReference type="Proteomes" id="UP001287356"/>
    </source>
</evidence>
<organism evidence="11 12">
    <name type="scientific">Lasiosphaeria ovina</name>
    <dbReference type="NCBI Taxonomy" id="92902"/>
    <lineage>
        <taxon>Eukaryota</taxon>
        <taxon>Fungi</taxon>
        <taxon>Dikarya</taxon>
        <taxon>Ascomycota</taxon>
        <taxon>Pezizomycotina</taxon>
        <taxon>Sordariomycetes</taxon>
        <taxon>Sordariomycetidae</taxon>
        <taxon>Sordariales</taxon>
        <taxon>Lasiosphaeriaceae</taxon>
        <taxon>Lasiosphaeria</taxon>
    </lineage>
</organism>
<sequence length="2301" mass="248828">MAERSDIINQRRPLSASEREEAEASSLLVFGSLALSFDQDAFLRVRKAVLETDGNKWLNDHVVQRLAASCTTARDALGDIVDAASWEVARRDFTELAEAFRTPARLLGVPFPLNNALLIPLVVIDQLTQYAAFVGHQQQQPQQQQQQETSTAALLKGDAETLGLCTGLLSAFAAAAAHDQSEFRRFGAAAVRIGMLIGVVVDAQARASGAGKRPRSLSVAWGSSSARDELTRILNGYPETYISVFYDTHRATITTTQDTVAPLAQRLNTSGLKATDIGIYGRYHSAVSHAHALERLLTFCDSNESFQLPDAATLALPTHANDAAGSRPVEGPLHAHALRSILVEPPHWAEALDSAIRDKKRSKHNKKTRVFSFGPERSVPVSLMARSGDVSVVDDAPKFLQQEDDLDRPWIDSDIAVVGMACKVPGADSADEFWDLLAAGRSQHREIDIGDGWVDESSSGTGRLFGSGPFRTTQQQSRRWFANLLDDPGHFDHRFFRKTAREAENMDPQQRLLLQVAYQAVAMSGHLRTHRVDDEADDKNIDDANNVGCFVGVHLSEYDDNVASHAANVFSATGNLQSFIAGRVSHHFGWRGPSLTVDTACSSSMVAVHQACQAIISGECAGALAAGVNVLAGSGLWFQNLGAAGFLSPTGQCRPFDAKADGYCRGEGFGAVFLKRLSQAVADGDAILGVIAATAVEQNHNYTPIFVPNAPSLAGLFSKVVAKANVRPAQITVCEAHGTGTAVGDPAEFGAIRQVLGGAKNRDSKADKPLAVSSVKGLLGHTESSSGILSLIKVLLMLNKGLVPPQASFETANPALNLDTVRDRMFIPTRLQSWDADVRVALINNYGASGSNAAAVIMQAPRLVGVKGPVTSAKQPFLLCGLDDKGIRRYAKALGRFLVQPSGKSSTLASLSYNLARQSDAGLSTRVAFSAHSVGELQGRLAALAAGDESERMVRIPSATKPKVVLCFGGQIASWVGLDRQLYDRVGTLRKHLDQVDRVLVRTLGAQSIFPAVFVREPIADTVVLQTALFATQYACARSWIDAGVRPATLVGHSFGELTALCVAGALSLEDALKLVVRRAGLVRDAWGDDKGAMMAVEMEGTGDDGDDGAKAEAEALVARANRLQSANNPPVSIACYNGPRSFTLAGPSEAMTALDNLLLADGHGDDDGYNNTKTRRRLLKVTNAFHSALVDPLVSRLEQSARELRFHAPTIPLEHATREDTTGVALTARFVSDHMRRPVHFHHAVRRIAGKHASGGDACIFLEAGSNSTVTAMAARVVGEGTPHLFQGVNITNCDNGWDRLTDTTVALWKAGVDVQHWAHVHDTLQPLLLPPYQFDPDAHHWLDLKAVPASTRSEQEQKTTDDFLTPFGVSHDKNKGKAAALFRINTNIPKYLRLLADHVIIHTTPLCPGTVQMGFVVDAVHSLRPQLREDGGQDEPQFQEVQYHSPLCASDAGVRTSWIEVMEDDDSGGWRFEVFSTETEMVAHGQPRIAHTTGHVSFGSASDNALRRELARFHRLLGGCDLRTLDLVRGKRTGTSTDDSDVEVLGRRSIYRLFDDIAQYGDSFQRLQKLAVRGTTSAGHVVARHQMSLPSGSSEGSFDAYLADAFCQIGGIWTNCHMRDDDHNDDTIYLASGIDQWIRAPGVRRPGEFHIFATHSPVQASGDGRQQWVTDVFVLDGVSGTLLDVILGLAYFRTSKASVEKMLARLGDPAIVTPKKTQKPITTRIQTTQAAALTQAIITRTENRRYPSPKPKPRKIHSANNNKSLLTVRIKAVIANMSGLDPSEIRDDSKLADLGIDSLTSMELTNELEKAFPDVGLPEREIAAASDLAGLVQCVLAAAASTMVDDDNEDLPSTTSTSSSLSSLDAGARTGSSSSLTTPPAGSDSGKLDKDGDVPVSLQDSLGPASTQLRMPAVIEAFGEIKSQTDARIAEWGLANYASDVLPLQTELAVALTLEAFEELGCNIRGAAPGQLLPWIPHGGEHSRLVDHLYRMLRDECGGLVTLDGKIARRTAVAAPTRPSSQVLDELRARFPDQQIIDRLTHHAGGNLARVLRGETDGVRVVFGDPVGRELVSRFYSEWPLFQALHAQLEDFLGGLATGLEQGQEPLRVLEMGAGTGGTTRRILPLLARLGVPVVYTFTDLAASFVAAARRSAWAKEYQDHPRLRLDFRVHDIEGAQESEEPELAGSQHIVLATNAVHATRSLARSLAHIRHVLRPDDGVLLLLELTQGLCFLDLTFGLFEGWWLFDDGRTHALATATRWQTELHGAGFGLADWTDGKRPETRMERLIFAAANPDTRLM</sequence>
<dbReference type="InterPro" id="IPR001227">
    <property type="entry name" value="Ac_transferase_dom_sf"/>
</dbReference>
<evidence type="ECO:0000256" key="2">
    <source>
        <dbReference type="ARBA" id="ARBA00022553"/>
    </source>
</evidence>
<gene>
    <name evidence="11" type="ORF">B0T24DRAFT_539968</name>
</gene>
<feature type="compositionally biased region" description="Polar residues" evidence="7">
    <location>
        <begin position="1872"/>
        <end position="1882"/>
    </location>
</feature>
<dbReference type="InterPro" id="IPR020841">
    <property type="entry name" value="PKS_Beta-ketoAc_synthase_dom"/>
</dbReference>
<dbReference type="InterPro" id="IPR041068">
    <property type="entry name" value="HTH_51"/>
</dbReference>
<dbReference type="PANTHER" id="PTHR43775:SF14">
    <property type="entry name" value="ITERATIVE POLYKETIDE SYNTHASE AFOE-RELATED"/>
    <property type="match status" value="1"/>
</dbReference>
<proteinExistence type="predicted"/>
<dbReference type="Pfam" id="PF00550">
    <property type="entry name" value="PP-binding"/>
    <property type="match status" value="1"/>
</dbReference>
<feature type="region of interest" description="N-terminal hotdog fold" evidence="6">
    <location>
        <begin position="1366"/>
        <end position="1505"/>
    </location>
</feature>
<dbReference type="InterPro" id="IPR029063">
    <property type="entry name" value="SAM-dependent_MTases_sf"/>
</dbReference>
<dbReference type="PROSITE" id="PS00012">
    <property type="entry name" value="PHOSPHOPANTETHEINE"/>
    <property type="match status" value="1"/>
</dbReference>